<feature type="signal peptide" evidence="1">
    <location>
        <begin position="1"/>
        <end position="17"/>
    </location>
</feature>
<dbReference type="Proteomes" id="UP000559256">
    <property type="component" value="Unassembled WGS sequence"/>
</dbReference>
<organism evidence="2 3">
    <name type="scientific">Tetrapyrgos nigripes</name>
    <dbReference type="NCBI Taxonomy" id="182062"/>
    <lineage>
        <taxon>Eukaryota</taxon>
        <taxon>Fungi</taxon>
        <taxon>Dikarya</taxon>
        <taxon>Basidiomycota</taxon>
        <taxon>Agaricomycotina</taxon>
        <taxon>Agaricomycetes</taxon>
        <taxon>Agaricomycetidae</taxon>
        <taxon>Agaricales</taxon>
        <taxon>Marasmiineae</taxon>
        <taxon>Marasmiaceae</taxon>
        <taxon>Tetrapyrgos</taxon>
    </lineage>
</organism>
<gene>
    <name evidence="2" type="ORF">D9758_011981</name>
</gene>
<keyword evidence="3" id="KW-1185">Reference proteome</keyword>
<sequence length="116" mass="13266">MHRPFTMLLMMPVVVFSDLGSSRESPPDMDMDMGSGQEDEIGDTLHDIVKMTVSECEPVWRFRCTNGKERQVVGKLRSSSSRLNLFGLEDLSFKSYQHIQGWVYVAGRPRYSELCT</sequence>
<reference evidence="2 3" key="1">
    <citation type="journal article" date="2020" name="ISME J.">
        <title>Uncovering the hidden diversity of litter-decomposition mechanisms in mushroom-forming fungi.</title>
        <authorList>
            <person name="Floudas D."/>
            <person name="Bentzer J."/>
            <person name="Ahren D."/>
            <person name="Johansson T."/>
            <person name="Persson P."/>
            <person name="Tunlid A."/>
        </authorList>
    </citation>
    <scope>NUCLEOTIDE SEQUENCE [LARGE SCALE GENOMIC DNA]</scope>
    <source>
        <strain evidence="2 3">CBS 291.85</strain>
    </source>
</reference>
<dbReference type="EMBL" id="JAACJM010000066">
    <property type="protein sequence ID" value="KAF5352286.1"/>
    <property type="molecule type" value="Genomic_DNA"/>
</dbReference>
<proteinExistence type="predicted"/>
<keyword evidence="1" id="KW-0732">Signal</keyword>
<evidence type="ECO:0000313" key="2">
    <source>
        <dbReference type="EMBL" id="KAF5352286.1"/>
    </source>
</evidence>
<feature type="chain" id="PRO_5034243676" evidence="1">
    <location>
        <begin position="18"/>
        <end position="116"/>
    </location>
</feature>
<evidence type="ECO:0000313" key="3">
    <source>
        <dbReference type="Proteomes" id="UP000559256"/>
    </source>
</evidence>
<protein>
    <submittedName>
        <fullName evidence="2">Uncharacterized protein</fullName>
    </submittedName>
</protein>
<comment type="caution">
    <text evidence="2">The sequence shown here is derived from an EMBL/GenBank/DDBJ whole genome shotgun (WGS) entry which is preliminary data.</text>
</comment>
<name>A0A8H5FX04_9AGAR</name>
<dbReference type="AlphaFoldDB" id="A0A8H5FX04"/>
<evidence type="ECO:0000256" key="1">
    <source>
        <dbReference type="SAM" id="SignalP"/>
    </source>
</evidence>
<accession>A0A8H5FX04</accession>